<reference evidence="3 4" key="1">
    <citation type="journal article" date="2019" name="Nat. Ecol. Evol.">
        <title>Megaphylogeny resolves global patterns of mushroom evolution.</title>
        <authorList>
            <person name="Varga T."/>
            <person name="Krizsan K."/>
            <person name="Foldi C."/>
            <person name="Dima B."/>
            <person name="Sanchez-Garcia M."/>
            <person name="Sanchez-Ramirez S."/>
            <person name="Szollosi G.J."/>
            <person name="Szarkandi J.G."/>
            <person name="Papp V."/>
            <person name="Albert L."/>
            <person name="Andreopoulos W."/>
            <person name="Angelini C."/>
            <person name="Antonin V."/>
            <person name="Barry K.W."/>
            <person name="Bougher N.L."/>
            <person name="Buchanan P."/>
            <person name="Buyck B."/>
            <person name="Bense V."/>
            <person name="Catcheside P."/>
            <person name="Chovatia M."/>
            <person name="Cooper J."/>
            <person name="Damon W."/>
            <person name="Desjardin D."/>
            <person name="Finy P."/>
            <person name="Geml J."/>
            <person name="Haridas S."/>
            <person name="Hughes K."/>
            <person name="Justo A."/>
            <person name="Karasinski D."/>
            <person name="Kautmanova I."/>
            <person name="Kiss B."/>
            <person name="Kocsube S."/>
            <person name="Kotiranta H."/>
            <person name="LaButti K.M."/>
            <person name="Lechner B.E."/>
            <person name="Liimatainen K."/>
            <person name="Lipzen A."/>
            <person name="Lukacs Z."/>
            <person name="Mihaltcheva S."/>
            <person name="Morgado L.N."/>
            <person name="Niskanen T."/>
            <person name="Noordeloos M.E."/>
            <person name="Ohm R.A."/>
            <person name="Ortiz-Santana B."/>
            <person name="Ovrebo C."/>
            <person name="Racz N."/>
            <person name="Riley R."/>
            <person name="Savchenko A."/>
            <person name="Shiryaev A."/>
            <person name="Soop K."/>
            <person name="Spirin V."/>
            <person name="Szebenyi C."/>
            <person name="Tomsovsky M."/>
            <person name="Tulloss R.E."/>
            <person name="Uehling J."/>
            <person name="Grigoriev I.V."/>
            <person name="Vagvolgyi C."/>
            <person name="Papp T."/>
            <person name="Martin F.M."/>
            <person name="Miettinen O."/>
            <person name="Hibbett D.S."/>
            <person name="Nagy L.G."/>
        </authorList>
    </citation>
    <scope>NUCLEOTIDE SEQUENCE [LARGE SCALE GENOMIC DNA]</scope>
    <source>
        <strain evidence="3 4">CBS 121175</strain>
    </source>
</reference>
<dbReference type="OrthoDB" id="2958007at2759"/>
<dbReference type="InterPro" id="IPR045340">
    <property type="entry name" value="DUF6533"/>
</dbReference>
<keyword evidence="4" id="KW-1185">Reference proteome</keyword>
<feature type="transmembrane region" description="Helical" evidence="1">
    <location>
        <begin position="195"/>
        <end position="219"/>
    </location>
</feature>
<keyword evidence="1" id="KW-0812">Transmembrane</keyword>
<dbReference type="Pfam" id="PF20151">
    <property type="entry name" value="DUF6533"/>
    <property type="match status" value="1"/>
</dbReference>
<proteinExistence type="predicted"/>
<name>A0A5C3L005_COPMA</name>
<organism evidence="3 4">
    <name type="scientific">Coprinopsis marcescibilis</name>
    <name type="common">Agaric fungus</name>
    <name type="synonym">Psathyrella marcescibilis</name>
    <dbReference type="NCBI Taxonomy" id="230819"/>
    <lineage>
        <taxon>Eukaryota</taxon>
        <taxon>Fungi</taxon>
        <taxon>Dikarya</taxon>
        <taxon>Basidiomycota</taxon>
        <taxon>Agaricomycotina</taxon>
        <taxon>Agaricomycetes</taxon>
        <taxon>Agaricomycetidae</taxon>
        <taxon>Agaricales</taxon>
        <taxon>Agaricineae</taxon>
        <taxon>Psathyrellaceae</taxon>
        <taxon>Coprinopsis</taxon>
    </lineage>
</organism>
<gene>
    <name evidence="3" type="ORF">FA15DRAFT_707132</name>
</gene>
<feature type="domain" description="DUF6533" evidence="2">
    <location>
        <begin position="54"/>
        <end position="89"/>
    </location>
</feature>
<keyword evidence="1" id="KW-1133">Transmembrane helix</keyword>
<sequence>MAGPFKTLGLSGAVRSFELYQHVKAGFFLNHSRRCMRLNQGVYSVYESCKLRAVCEYMYMLEVEVEVIWKVEWSLGKAIYIFARLLPFLDVPLVIFYRLYPGVPSLPSRVCNLLYKVSTWSTLVGIFATEVILAMMLYALGQRNKTLKWSLILQATSLFASASVMWGLLLDTLRFEVARPTRKFATGCYLINGDYRLACFGFGILALNELILMSIGLALGVSRYKDSKSTLIRTLCRDGIFYYVFLFLVSLGEVIVLLLGPPEYADLLTVFQRVMHSILAARVMLNARSTVKNEDLLNSRRSRLTLSRSVVFENVTTLGFPRESKWLREGGYWEP</sequence>
<dbReference type="STRING" id="230819.A0A5C3L005"/>
<dbReference type="Proteomes" id="UP000307440">
    <property type="component" value="Unassembled WGS sequence"/>
</dbReference>
<dbReference type="AlphaFoldDB" id="A0A5C3L005"/>
<evidence type="ECO:0000313" key="3">
    <source>
        <dbReference type="EMBL" id="TFK21548.1"/>
    </source>
</evidence>
<evidence type="ECO:0000313" key="4">
    <source>
        <dbReference type="Proteomes" id="UP000307440"/>
    </source>
</evidence>
<feature type="transmembrane region" description="Helical" evidence="1">
    <location>
        <begin position="78"/>
        <end position="100"/>
    </location>
</feature>
<protein>
    <recommendedName>
        <fullName evidence="2">DUF6533 domain-containing protein</fullName>
    </recommendedName>
</protein>
<feature type="transmembrane region" description="Helical" evidence="1">
    <location>
        <begin position="120"/>
        <end position="140"/>
    </location>
</feature>
<feature type="transmembrane region" description="Helical" evidence="1">
    <location>
        <begin position="152"/>
        <end position="175"/>
    </location>
</feature>
<feature type="transmembrane region" description="Helical" evidence="1">
    <location>
        <begin position="240"/>
        <end position="261"/>
    </location>
</feature>
<keyword evidence="1" id="KW-0472">Membrane</keyword>
<dbReference type="EMBL" id="ML210265">
    <property type="protein sequence ID" value="TFK21548.1"/>
    <property type="molecule type" value="Genomic_DNA"/>
</dbReference>
<evidence type="ECO:0000259" key="2">
    <source>
        <dbReference type="Pfam" id="PF20151"/>
    </source>
</evidence>
<accession>A0A5C3L005</accession>
<evidence type="ECO:0000256" key="1">
    <source>
        <dbReference type="SAM" id="Phobius"/>
    </source>
</evidence>